<dbReference type="Proteomes" id="UP001166674">
    <property type="component" value="Unassembled WGS sequence"/>
</dbReference>
<feature type="region of interest" description="Disordered" evidence="12">
    <location>
        <begin position="294"/>
        <end position="336"/>
    </location>
</feature>
<dbReference type="EMBL" id="JAATJV010423190">
    <property type="protein sequence ID" value="MBZ3888401.1"/>
    <property type="molecule type" value="Genomic_DNA"/>
</dbReference>
<evidence type="ECO:0000256" key="11">
    <source>
        <dbReference type="ARBA" id="ARBA00072662"/>
    </source>
</evidence>
<dbReference type="GO" id="GO:0031201">
    <property type="term" value="C:SNARE complex"/>
    <property type="evidence" value="ECO:0007669"/>
    <property type="project" value="TreeGrafter"/>
</dbReference>
<comment type="caution">
    <text evidence="14">The sequence shown here is derived from an EMBL/GenBank/DDBJ whole genome shotgun (WGS) entry which is preliminary data.</text>
</comment>
<keyword evidence="3" id="KW-0813">Transport</keyword>
<accession>A0AA41NDV1</accession>
<keyword evidence="5" id="KW-0812">Transmembrane</keyword>
<gene>
    <name evidence="14" type="ORF">SUZIE_197770</name>
</gene>
<evidence type="ECO:0000313" key="14">
    <source>
        <dbReference type="EMBL" id="MBZ3888401.1"/>
    </source>
</evidence>
<evidence type="ECO:0000256" key="2">
    <source>
        <dbReference type="ARBA" id="ARBA00009063"/>
    </source>
</evidence>
<evidence type="ECO:0000256" key="9">
    <source>
        <dbReference type="ARBA" id="ARBA00023136"/>
    </source>
</evidence>
<dbReference type="PANTHER" id="PTHR19957:SF124">
    <property type="entry name" value="SYNTAXIN-8"/>
    <property type="match status" value="1"/>
</dbReference>
<evidence type="ECO:0000256" key="5">
    <source>
        <dbReference type="ARBA" id="ARBA00022692"/>
    </source>
</evidence>
<evidence type="ECO:0000256" key="10">
    <source>
        <dbReference type="ARBA" id="ARBA00055629"/>
    </source>
</evidence>
<dbReference type="SMART" id="SM00397">
    <property type="entry name" value="t_SNARE"/>
    <property type="match status" value="1"/>
</dbReference>
<evidence type="ECO:0000259" key="13">
    <source>
        <dbReference type="PROSITE" id="PS50192"/>
    </source>
</evidence>
<keyword evidence="8" id="KW-0175">Coiled coil</keyword>
<sequence length="336" mass="37754">MVTAVRMRTRSTPAQKLFGVYLLSCESREGFLFLSILWKFGGWELGSDVLVYEFTLQTPGGRAPAEPRRLSRAGRRSQLLRAGSVRAAGGGGTMAPDPWFSTYDSTCQIAQEIAEKIQQRNQFERRGEKTSKLTVTIRTLLQNLKDKIALLKDLLLRAVSTHQITQLEGDRRQNLLDDLVTRERLLLASFKNEGAEPDLIRSSLMSEEAKRGAPNPWLFEEPEETRGLGFDEIRQQQQKIIQEQDAGLDALSSIISRQKQMGQEIGNELDEQNEIIDDLANLVENTDEKLRTETRRVNLVDRKSTSCGRKGPQGKSRKSSDSTNQEGGTDGFPTKL</sequence>
<evidence type="ECO:0000313" key="15">
    <source>
        <dbReference type="Proteomes" id="UP001166674"/>
    </source>
</evidence>
<keyword evidence="4" id="KW-0597">Phosphoprotein</keyword>
<evidence type="ECO:0000256" key="12">
    <source>
        <dbReference type="SAM" id="MobiDB-lite"/>
    </source>
</evidence>
<dbReference type="PROSITE" id="PS50192">
    <property type="entry name" value="T_SNARE"/>
    <property type="match status" value="1"/>
</dbReference>
<keyword evidence="7" id="KW-1133">Transmembrane helix</keyword>
<evidence type="ECO:0000256" key="8">
    <source>
        <dbReference type="ARBA" id="ARBA00023054"/>
    </source>
</evidence>
<comment type="similarity">
    <text evidence="2">Belongs to the syntaxin family.</text>
</comment>
<dbReference type="GO" id="GO:0006886">
    <property type="term" value="P:intracellular protein transport"/>
    <property type="evidence" value="ECO:0007669"/>
    <property type="project" value="TreeGrafter"/>
</dbReference>
<keyword evidence="6" id="KW-0832">Ubl conjugation</keyword>
<feature type="domain" description="T-SNARE coiled-coil homology" evidence="13">
    <location>
        <begin position="238"/>
        <end position="300"/>
    </location>
</feature>
<keyword evidence="9" id="KW-0472">Membrane</keyword>
<proteinExistence type="inferred from homology"/>
<evidence type="ECO:0000256" key="1">
    <source>
        <dbReference type="ARBA" id="ARBA00004211"/>
    </source>
</evidence>
<comment type="function">
    <text evidence="10">Vesicle trafficking protein that functions in the early secretory pathway, possibly by mediating retrograde transport from cis-Golgi membranes to the ER.</text>
</comment>
<dbReference type="InterPro" id="IPR000727">
    <property type="entry name" value="T_SNARE_dom"/>
</dbReference>
<dbReference type="PANTHER" id="PTHR19957">
    <property type="entry name" value="SYNTAXIN"/>
    <property type="match status" value="1"/>
</dbReference>
<feature type="compositionally biased region" description="Basic and acidic residues" evidence="12">
    <location>
        <begin position="294"/>
        <end position="304"/>
    </location>
</feature>
<dbReference type="SUPFAM" id="SSF58038">
    <property type="entry name" value="SNARE fusion complex"/>
    <property type="match status" value="1"/>
</dbReference>
<evidence type="ECO:0000256" key="4">
    <source>
        <dbReference type="ARBA" id="ARBA00022553"/>
    </source>
</evidence>
<dbReference type="Gene3D" id="1.20.5.110">
    <property type="match status" value="1"/>
</dbReference>
<evidence type="ECO:0000256" key="7">
    <source>
        <dbReference type="ARBA" id="ARBA00022989"/>
    </source>
</evidence>
<dbReference type="GO" id="GO:0005484">
    <property type="term" value="F:SNAP receptor activity"/>
    <property type="evidence" value="ECO:0007669"/>
    <property type="project" value="TreeGrafter"/>
</dbReference>
<dbReference type="GO" id="GO:0000149">
    <property type="term" value="F:SNARE binding"/>
    <property type="evidence" value="ECO:0007669"/>
    <property type="project" value="TreeGrafter"/>
</dbReference>
<organism evidence="14 15">
    <name type="scientific">Sciurus carolinensis</name>
    <name type="common">Eastern gray squirrel</name>
    <dbReference type="NCBI Taxonomy" id="30640"/>
    <lineage>
        <taxon>Eukaryota</taxon>
        <taxon>Metazoa</taxon>
        <taxon>Chordata</taxon>
        <taxon>Craniata</taxon>
        <taxon>Vertebrata</taxon>
        <taxon>Euteleostomi</taxon>
        <taxon>Mammalia</taxon>
        <taxon>Eutheria</taxon>
        <taxon>Euarchontoglires</taxon>
        <taxon>Glires</taxon>
        <taxon>Rodentia</taxon>
        <taxon>Sciuromorpha</taxon>
        <taxon>Sciuridae</taxon>
        <taxon>Sciurinae</taxon>
        <taxon>Sciurini</taxon>
        <taxon>Sciurus</taxon>
    </lineage>
</organism>
<reference evidence="14" key="1">
    <citation type="submission" date="2020-03" db="EMBL/GenBank/DDBJ databases">
        <title>Studies in the Genomics of Life Span.</title>
        <authorList>
            <person name="Glass D."/>
        </authorList>
    </citation>
    <scope>NUCLEOTIDE SEQUENCE</scope>
    <source>
        <strain evidence="14">SUZIE</strain>
        <tissue evidence="14">Muscle</tissue>
    </source>
</reference>
<dbReference type="CDD" id="cd15852">
    <property type="entry name" value="SNARE_Syntaxin8"/>
    <property type="match status" value="1"/>
</dbReference>
<dbReference type="GO" id="GO:0048278">
    <property type="term" value="P:vesicle docking"/>
    <property type="evidence" value="ECO:0007669"/>
    <property type="project" value="TreeGrafter"/>
</dbReference>
<protein>
    <recommendedName>
        <fullName evidence="11">Syntaxin-8</fullName>
    </recommendedName>
</protein>
<evidence type="ECO:0000256" key="3">
    <source>
        <dbReference type="ARBA" id="ARBA00022448"/>
    </source>
</evidence>
<dbReference type="InterPro" id="IPR045242">
    <property type="entry name" value="Syntaxin"/>
</dbReference>
<keyword evidence="15" id="KW-1185">Reference proteome</keyword>
<comment type="subcellular location">
    <subcellularLocation>
        <location evidence="1">Membrane</location>
        <topology evidence="1">Single-pass type IV membrane protein</topology>
    </subcellularLocation>
</comment>
<evidence type="ECO:0000256" key="6">
    <source>
        <dbReference type="ARBA" id="ARBA00022843"/>
    </source>
</evidence>
<name>A0AA41NDV1_SCICA</name>
<dbReference type="GO" id="GO:0006906">
    <property type="term" value="P:vesicle fusion"/>
    <property type="evidence" value="ECO:0007669"/>
    <property type="project" value="TreeGrafter"/>
</dbReference>
<dbReference type="AlphaFoldDB" id="A0AA41NDV1"/>
<dbReference type="GO" id="GO:0005770">
    <property type="term" value="C:late endosome"/>
    <property type="evidence" value="ECO:0007669"/>
    <property type="project" value="UniProtKB-ARBA"/>
</dbReference>
<dbReference type="InterPro" id="IPR041875">
    <property type="entry name" value="Syntaxin-8_SNARE"/>
</dbReference>
<dbReference type="FunFam" id="1.20.5.110:FF:000036">
    <property type="entry name" value="Putative Syntaxin-8"/>
    <property type="match status" value="1"/>
</dbReference>